<dbReference type="GO" id="GO:1902201">
    <property type="term" value="P:negative regulation of bacterial-type flagellum-dependent cell motility"/>
    <property type="evidence" value="ECO:0007669"/>
    <property type="project" value="TreeGrafter"/>
</dbReference>
<dbReference type="GO" id="GO:0005886">
    <property type="term" value="C:plasma membrane"/>
    <property type="evidence" value="ECO:0007669"/>
    <property type="project" value="UniProtKB-SubCell"/>
</dbReference>
<evidence type="ECO:0000259" key="11">
    <source>
        <dbReference type="PROSITE" id="PS50887"/>
    </source>
</evidence>
<proteinExistence type="predicted"/>
<dbReference type="CDD" id="cd01949">
    <property type="entry name" value="GGDEF"/>
    <property type="match status" value="1"/>
</dbReference>
<feature type="domain" description="GGDEF" evidence="11">
    <location>
        <begin position="374"/>
        <end position="508"/>
    </location>
</feature>
<dbReference type="InterPro" id="IPR050469">
    <property type="entry name" value="Diguanylate_Cyclase"/>
</dbReference>
<accession>A0A449INP5</accession>
<name>A0A449INP5_PSEFR</name>
<dbReference type="InterPro" id="IPR033479">
    <property type="entry name" value="dCache_1"/>
</dbReference>
<protein>
    <recommendedName>
        <fullName evidence="4">diguanylate cyclase</fullName>
        <ecNumber evidence="4">2.7.7.65</ecNumber>
    </recommendedName>
</protein>
<dbReference type="SMART" id="SM00267">
    <property type="entry name" value="GGDEF"/>
    <property type="match status" value="1"/>
</dbReference>
<evidence type="ECO:0000256" key="5">
    <source>
        <dbReference type="ARBA" id="ARBA00022475"/>
    </source>
</evidence>
<dbReference type="Proteomes" id="UP000330809">
    <property type="component" value="Unassembled WGS sequence"/>
</dbReference>
<dbReference type="AlphaFoldDB" id="A0A449INP5"/>
<dbReference type="SUPFAM" id="SSF55073">
    <property type="entry name" value="Nucleotide cyclase"/>
    <property type="match status" value="1"/>
</dbReference>
<evidence type="ECO:0000313" key="13">
    <source>
        <dbReference type="Proteomes" id="UP000330809"/>
    </source>
</evidence>
<dbReference type="GO" id="GO:0043709">
    <property type="term" value="P:cell adhesion involved in single-species biofilm formation"/>
    <property type="evidence" value="ECO:0007669"/>
    <property type="project" value="TreeGrafter"/>
</dbReference>
<reference evidence="12 13" key="1">
    <citation type="submission" date="2019-02" db="EMBL/GenBank/DDBJ databases">
        <authorList>
            <consortium name="Pathogen Informatics"/>
        </authorList>
    </citation>
    <scope>NUCLEOTIDE SEQUENCE [LARGE SCALE GENOMIC DNA]</scope>
    <source>
        <strain evidence="12 13">3012STDY7103891</strain>
    </source>
</reference>
<evidence type="ECO:0000256" key="10">
    <source>
        <dbReference type="SAM" id="Phobius"/>
    </source>
</evidence>
<dbReference type="GO" id="GO:0052621">
    <property type="term" value="F:diguanylate cyclase activity"/>
    <property type="evidence" value="ECO:0007669"/>
    <property type="project" value="UniProtKB-EC"/>
</dbReference>
<dbReference type="InterPro" id="IPR029787">
    <property type="entry name" value="Nucleotide_cyclase"/>
</dbReference>
<keyword evidence="7 10" id="KW-1133">Transmembrane helix</keyword>
<evidence type="ECO:0000256" key="1">
    <source>
        <dbReference type="ARBA" id="ARBA00001946"/>
    </source>
</evidence>
<dbReference type="InterPro" id="IPR043128">
    <property type="entry name" value="Rev_trsase/Diguanyl_cyclase"/>
</dbReference>
<dbReference type="PROSITE" id="PS50887">
    <property type="entry name" value="GGDEF"/>
    <property type="match status" value="1"/>
</dbReference>
<keyword evidence="5" id="KW-1003">Cell membrane</keyword>
<sequence>MKGPLYMVFSSEGQAIKYHLRTPVITRRMLVWASALSVVAIVNIVGYLLVREYRNTEDDAARSALNIVQLISRDIRNTISTYDSALNSLVSLVQSQALASLSPQTQQPLLFDRAAKAPSNAGFFVLDADGKVIAGSRPVEPLLNNARQQSWFKVHLKGQTEGIFISRPLPASDAPNDWSLVLSRRITTPDGRFGGVAVALMKMSYFQNLFRGLDLGPKGNISLVSSEGIMLIQYPATTMFYTGQDLGHTPIFLRFLTERHGSFTAVSGIYHLQRLYNFAQISELPLLVVVALSTEHIFSNWRHTALLIGSATLLLCLGLLWLTWLLVRELRLRQRAEGELAALAATDPLTGLANRRMLDKTLDLEWRRAQRTGAPLSLIMIDIDHFKPFNDAYGHQAGDEALRQVARVIKANVRRPADLVARYGGEEFAVVLTETDAAGTRLLAEKIRAAVEQMEPVDPTTKKLTVSLGACTRYAKPGDDREELLSTADKALYQAKKRGRNRVMDINETGLNALKPKNET</sequence>
<evidence type="ECO:0000256" key="2">
    <source>
        <dbReference type="ARBA" id="ARBA00004533"/>
    </source>
</evidence>
<dbReference type="Pfam" id="PF02743">
    <property type="entry name" value="dCache_1"/>
    <property type="match status" value="1"/>
</dbReference>
<evidence type="ECO:0000256" key="7">
    <source>
        <dbReference type="ARBA" id="ARBA00022989"/>
    </source>
</evidence>
<gene>
    <name evidence="12" type="primary">dosC</name>
    <name evidence="12" type="ORF">NCTC10754_03705</name>
</gene>
<dbReference type="EMBL" id="CAACYJ010000040">
    <property type="protein sequence ID" value="VFB21064.1"/>
    <property type="molecule type" value="Genomic_DNA"/>
</dbReference>
<evidence type="ECO:0000256" key="9">
    <source>
        <dbReference type="ARBA" id="ARBA00034247"/>
    </source>
</evidence>
<dbReference type="EC" id="2.7.7.65" evidence="4"/>
<dbReference type="CDD" id="cd12915">
    <property type="entry name" value="PDC2_DGC_like"/>
    <property type="match status" value="1"/>
</dbReference>
<keyword evidence="12" id="KW-0548">Nucleotidyltransferase</keyword>
<dbReference type="NCBIfam" id="TIGR00254">
    <property type="entry name" value="GGDEF"/>
    <property type="match status" value="1"/>
</dbReference>
<comment type="catalytic activity">
    <reaction evidence="9">
        <text>2 GTP = 3',3'-c-di-GMP + 2 diphosphate</text>
        <dbReference type="Rhea" id="RHEA:24898"/>
        <dbReference type="ChEBI" id="CHEBI:33019"/>
        <dbReference type="ChEBI" id="CHEBI:37565"/>
        <dbReference type="ChEBI" id="CHEBI:58805"/>
        <dbReference type="EC" id="2.7.7.65"/>
    </reaction>
</comment>
<evidence type="ECO:0000256" key="4">
    <source>
        <dbReference type="ARBA" id="ARBA00012528"/>
    </source>
</evidence>
<evidence type="ECO:0000256" key="6">
    <source>
        <dbReference type="ARBA" id="ARBA00022692"/>
    </source>
</evidence>
<evidence type="ECO:0000256" key="8">
    <source>
        <dbReference type="ARBA" id="ARBA00023136"/>
    </source>
</evidence>
<feature type="transmembrane region" description="Helical" evidence="10">
    <location>
        <begin position="305"/>
        <end position="327"/>
    </location>
</feature>
<keyword evidence="12" id="KW-0808">Transferase</keyword>
<dbReference type="Gene3D" id="3.30.450.20">
    <property type="entry name" value="PAS domain"/>
    <property type="match status" value="2"/>
</dbReference>
<dbReference type="PANTHER" id="PTHR45138:SF9">
    <property type="entry name" value="DIGUANYLATE CYCLASE DGCM-RELATED"/>
    <property type="match status" value="1"/>
</dbReference>
<evidence type="ECO:0000313" key="12">
    <source>
        <dbReference type="EMBL" id="VFB21064.1"/>
    </source>
</evidence>
<keyword evidence="8 10" id="KW-0472">Membrane</keyword>
<dbReference type="InterPro" id="IPR000160">
    <property type="entry name" value="GGDEF_dom"/>
</dbReference>
<dbReference type="FunFam" id="3.30.70.270:FF:000001">
    <property type="entry name" value="Diguanylate cyclase domain protein"/>
    <property type="match status" value="1"/>
</dbReference>
<comment type="subcellular location">
    <subcellularLocation>
        <location evidence="2">Cell inner membrane</location>
    </subcellularLocation>
    <subcellularLocation>
        <location evidence="3">Cell membrane</location>
        <topology evidence="3">Multi-pass membrane protein</topology>
    </subcellularLocation>
</comment>
<dbReference type="CDD" id="cd12914">
    <property type="entry name" value="PDC1_DGC_like"/>
    <property type="match status" value="1"/>
</dbReference>
<dbReference type="PANTHER" id="PTHR45138">
    <property type="entry name" value="REGULATORY COMPONENTS OF SENSORY TRANSDUCTION SYSTEM"/>
    <property type="match status" value="1"/>
</dbReference>
<dbReference type="Gene3D" id="3.30.70.270">
    <property type="match status" value="1"/>
</dbReference>
<evidence type="ECO:0000256" key="3">
    <source>
        <dbReference type="ARBA" id="ARBA00004651"/>
    </source>
</evidence>
<keyword evidence="6 10" id="KW-0812">Transmembrane</keyword>
<organism evidence="12 13">
    <name type="scientific">Pseudomonas fragi</name>
    <dbReference type="NCBI Taxonomy" id="296"/>
    <lineage>
        <taxon>Bacteria</taxon>
        <taxon>Pseudomonadati</taxon>
        <taxon>Pseudomonadota</taxon>
        <taxon>Gammaproteobacteria</taxon>
        <taxon>Pseudomonadales</taxon>
        <taxon>Pseudomonadaceae</taxon>
        <taxon>Pseudomonas</taxon>
    </lineage>
</organism>
<feature type="transmembrane region" description="Helical" evidence="10">
    <location>
        <begin position="29"/>
        <end position="50"/>
    </location>
</feature>
<dbReference type="Pfam" id="PF00990">
    <property type="entry name" value="GGDEF"/>
    <property type="match status" value="1"/>
</dbReference>
<comment type="cofactor">
    <cofactor evidence="1">
        <name>Mg(2+)</name>
        <dbReference type="ChEBI" id="CHEBI:18420"/>
    </cofactor>
</comment>